<reference evidence="9 10" key="1">
    <citation type="submission" date="2018-01" db="EMBL/GenBank/DDBJ databases">
        <title>Denitrification phenotypes of diverse strains of Pseudomonas stutzeri.</title>
        <authorList>
            <person name="Milligan D.A."/>
            <person name="Bergaust L."/>
            <person name="Bakken L.R."/>
            <person name="Frostegard A."/>
        </authorList>
    </citation>
    <scope>NUCLEOTIDE SEQUENCE [LARGE SCALE GENOMIC DNA]</scope>
    <source>
        <strain evidence="9 10">28a3</strain>
    </source>
</reference>
<dbReference type="EC" id="3.5.2.7" evidence="1 7"/>
<protein>
    <recommendedName>
        <fullName evidence="1 7">Imidazolonepropionase</fullName>
        <ecNumber evidence="1 7">3.5.2.7</ecNumber>
    </recommendedName>
    <alternativeName>
        <fullName evidence="7">Imidazolone-5-propionate hydrolase</fullName>
    </alternativeName>
</protein>
<keyword evidence="2 7" id="KW-0479">Metal-binding</keyword>
<dbReference type="PANTHER" id="PTHR42752:SF1">
    <property type="entry name" value="IMIDAZOLONEPROPIONASE-RELATED"/>
    <property type="match status" value="1"/>
</dbReference>
<evidence type="ECO:0000256" key="2">
    <source>
        <dbReference type="ARBA" id="ARBA00022723"/>
    </source>
</evidence>
<comment type="subcellular location">
    <subcellularLocation>
        <location evidence="7">Cytoplasm</location>
    </subcellularLocation>
</comment>
<proteinExistence type="inferred from homology"/>
<dbReference type="EMBL" id="POUW01000004">
    <property type="protein sequence ID" value="PNG05534.1"/>
    <property type="molecule type" value="Genomic_DNA"/>
</dbReference>
<feature type="binding site" evidence="7">
    <location>
        <position position="70"/>
    </location>
    <ligand>
        <name>Fe(3+)</name>
        <dbReference type="ChEBI" id="CHEBI:29034"/>
    </ligand>
</feature>
<evidence type="ECO:0000256" key="6">
    <source>
        <dbReference type="ARBA" id="ARBA00023004"/>
    </source>
</evidence>
<feature type="binding site" evidence="7">
    <location>
        <position position="319"/>
    </location>
    <ligand>
        <name>N-formimidoyl-L-glutamate</name>
        <dbReference type="ChEBI" id="CHEBI:58928"/>
    </ligand>
</feature>
<dbReference type="UniPathway" id="UPA00379">
    <property type="reaction ID" value="UER00551"/>
</dbReference>
<keyword evidence="7" id="KW-0963">Cytoplasm</keyword>
<comment type="caution">
    <text evidence="9">The sequence shown here is derived from an EMBL/GenBank/DDBJ whole genome shotgun (WGS) entry which is preliminary data.</text>
</comment>
<name>A0A2N8SSR2_STUST</name>
<dbReference type="RefSeq" id="WP_021206055.1">
    <property type="nucleotide sequence ID" value="NZ_JAMOIG010000002.1"/>
</dbReference>
<feature type="binding site" evidence="7">
    <location>
        <position position="175"/>
    </location>
    <ligand>
        <name>4-imidazolone-5-propanoate</name>
        <dbReference type="ChEBI" id="CHEBI:77893"/>
    </ligand>
</feature>
<comment type="pathway">
    <text evidence="7">Amino-acid degradation; L-histidine degradation into L-glutamate; N-formimidoyl-L-glutamate from L-histidine: step 3/3.</text>
</comment>
<dbReference type="InterPro" id="IPR032466">
    <property type="entry name" value="Metal_Hydrolase"/>
</dbReference>
<feature type="binding site" evidence="7">
    <location>
        <position position="317"/>
    </location>
    <ligand>
        <name>N-formimidoyl-L-glutamate</name>
        <dbReference type="ChEBI" id="CHEBI:58928"/>
    </ligand>
</feature>
<dbReference type="GO" id="GO:0008270">
    <property type="term" value="F:zinc ion binding"/>
    <property type="evidence" value="ECO:0007669"/>
    <property type="project" value="UniProtKB-UniRule"/>
</dbReference>
<feature type="binding site" evidence="7">
    <location>
        <position position="315"/>
    </location>
    <ligand>
        <name>Zn(2+)</name>
        <dbReference type="ChEBI" id="CHEBI:29105"/>
    </ligand>
</feature>
<comment type="catalytic activity">
    <reaction evidence="7">
        <text>4-imidazolone-5-propanoate + H2O = N-formimidoyl-L-glutamate</text>
        <dbReference type="Rhea" id="RHEA:23660"/>
        <dbReference type="ChEBI" id="CHEBI:15377"/>
        <dbReference type="ChEBI" id="CHEBI:58928"/>
        <dbReference type="ChEBI" id="CHEBI:77893"/>
        <dbReference type="EC" id="3.5.2.7"/>
    </reaction>
</comment>
<feature type="binding site" evidence="7">
    <location>
        <position position="320"/>
    </location>
    <ligand>
        <name>4-imidazolone-5-propanoate</name>
        <dbReference type="ChEBI" id="CHEBI:77893"/>
    </ligand>
</feature>
<evidence type="ECO:0000259" key="8">
    <source>
        <dbReference type="Pfam" id="PF01979"/>
    </source>
</evidence>
<evidence type="ECO:0000313" key="9">
    <source>
        <dbReference type="EMBL" id="PNG05534.1"/>
    </source>
</evidence>
<keyword evidence="3 7" id="KW-0378">Hydrolase</keyword>
<feature type="binding site" evidence="7">
    <location>
        <position position="79"/>
    </location>
    <ligand>
        <name>4-imidazolone-5-propanoate</name>
        <dbReference type="ChEBI" id="CHEBI:77893"/>
    </ligand>
</feature>
<feature type="binding site" evidence="7">
    <location>
        <position position="142"/>
    </location>
    <ligand>
        <name>N-formimidoyl-L-glutamate</name>
        <dbReference type="ChEBI" id="CHEBI:58928"/>
    </ligand>
</feature>
<feature type="domain" description="Amidohydrolase-related" evidence="8">
    <location>
        <begin position="61"/>
        <end position="388"/>
    </location>
</feature>
<evidence type="ECO:0000256" key="7">
    <source>
        <dbReference type="HAMAP-Rule" id="MF_00372"/>
    </source>
</evidence>
<dbReference type="InterPro" id="IPR005920">
    <property type="entry name" value="HutI"/>
</dbReference>
<evidence type="ECO:0000256" key="1">
    <source>
        <dbReference type="ARBA" id="ARBA00012864"/>
    </source>
</evidence>
<dbReference type="InterPro" id="IPR006680">
    <property type="entry name" value="Amidohydro-rel"/>
</dbReference>
<comment type="cofactor">
    <cofactor evidence="7">
        <name>Zn(2+)</name>
        <dbReference type="ChEBI" id="CHEBI:29105"/>
    </cofactor>
    <cofactor evidence="7">
        <name>Fe(3+)</name>
        <dbReference type="ChEBI" id="CHEBI:29034"/>
    </cofactor>
    <text evidence="7">Binds 1 zinc or iron ion per subunit.</text>
</comment>
<dbReference type="Pfam" id="PF01979">
    <property type="entry name" value="Amidohydro_1"/>
    <property type="match status" value="1"/>
</dbReference>
<keyword evidence="5 7" id="KW-0862">Zinc</keyword>
<dbReference type="Proteomes" id="UP000235897">
    <property type="component" value="Unassembled WGS sequence"/>
</dbReference>
<dbReference type="GO" id="GO:0019556">
    <property type="term" value="P:L-histidine catabolic process to glutamate and formamide"/>
    <property type="evidence" value="ECO:0007669"/>
    <property type="project" value="UniProtKB-UniRule"/>
</dbReference>
<dbReference type="GO" id="GO:0050480">
    <property type="term" value="F:imidazolonepropionase activity"/>
    <property type="evidence" value="ECO:0007669"/>
    <property type="project" value="UniProtKB-UniRule"/>
</dbReference>
<comment type="similarity">
    <text evidence="7">Belongs to the metallo-dependent hydrolases superfamily. HutI family.</text>
</comment>
<feature type="binding site" evidence="7">
    <location>
        <position position="240"/>
    </location>
    <ligand>
        <name>Zn(2+)</name>
        <dbReference type="ChEBI" id="CHEBI:29105"/>
    </ligand>
</feature>
<dbReference type="GO" id="GO:0005506">
    <property type="term" value="F:iron ion binding"/>
    <property type="evidence" value="ECO:0007669"/>
    <property type="project" value="UniProtKB-UniRule"/>
</dbReference>
<organism evidence="9 10">
    <name type="scientific">Stutzerimonas stutzeri</name>
    <name type="common">Pseudomonas stutzeri</name>
    <dbReference type="NCBI Taxonomy" id="316"/>
    <lineage>
        <taxon>Bacteria</taxon>
        <taxon>Pseudomonadati</taxon>
        <taxon>Pseudomonadota</taxon>
        <taxon>Gammaproteobacteria</taxon>
        <taxon>Pseudomonadales</taxon>
        <taxon>Pseudomonadaceae</taxon>
        <taxon>Stutzerimonas</taxon>
    </lineage>
</organism>
<feature type="binding site" evidence="7">
    <location>
        <position position="142"/>
    </location>
    <ligand>
        <name>4-imidazolone-5-propanoate</name>
        <dbReference type="ChEBI" id="CHEBI:77893"/>
    </ligand>
</feature>
<dbReference type="GO" id="GO:0005737">
    <property type="term" value="C:cytoplasm"/>
    <property type="evidence" value="ECO:0007669"/>
    <property type="project" value="UniProtKB-SubCell"/>
</dbReference>
<sequence>MPSTPDKRLLWRAVSLFDGTQTLPEPMAVMVEAGRVALVVPMSELDEAQVAGALEVGCGGVMTPGLIDCHSHLVYAGNRADEFEQRLEGVDYAEIAKAGGGILSTVRATRAASEAQLLAQSLPRLQALLADGVTTVEIKSGYGLTTADELKMLRVARRLGEQLPVRVTTTLLAAHALPPEFADDSDGYIDLVCNEIIPAAAAEGLADAVDVFCEHIGFSASQCERVFVAAQAHGLPVKAHAEQLSNQGASALAARYHGLSADHIEFLDEAGVQAMAAAGTVATLLPGAYHTLRETQLPPIALLRQYGVAMAVAGDANPGTAPICFPTLNLNLACTLFRLTPREALAGMTAHAAQALGAPELGRIAVGAPADLCLWDVQTPAELAYAVQPGRLRQRVFAGVVSYDKEAARDAR</sequence>
<comment type="function">
    <text evidence="7">Catalyzes the hydrolytic cleavage of the carbon-nitrogen bond in imidazolone-5-propanoate to yield N-formimidoyl-L-glutamate. It is the third step in the universal histidine degradation pathway.</text>
</comment>
<keyword evidence="6 7" id="KW-0408">Iron</keyword>
<evidence type="ECO:0000256" key="3">
    <source>
        <dbReference type="ARBA" id="ARBA00022801"/>
    </source>
</evidence>
<keyword evidence="4 7" id="KW-0369">Histidine metabolism</keyword>
<dbReference type="PANTHER" id="PTHR42752">
    <property type="entry name" value="IMIDAZOLONEPROPIONASE"/>
    <property type="match status" value="1"/>
</dbReference>
<evidence type="ECO:0000256" key="4">
    <source>
        <dbReference type="ARBA" id="ARBA00022808"/>
    </source>
</evidence>
<feature type="binding site" evidence="7">
    <location>
        <position position="72"/>
    </location>
    <ligand>
        <name>Zn(2+)</name>
        <dbReference type="ChEBI" id="CHEBI:29105"/>
    </ligand>
</feature>
<dbReference type="NCBIfam" id="TIGR01224">
    <property type="entry name" value="hutI"/>
    <property type="match status" value="1"/>
</dbReference>
<dbReference type="AlphaFoldDB" id="A0A2N8SSR2"/>
<dbReference type="InterPro" id="IPR011059">
    <property type="entry name" value="Metal-dep_hydrolase_composite"/>
</dbReference>
<dbReference type="HAMAP" id="MF_00372">
    <property type="entry name" value="HutI"/>
    <property type="match status" value="1"/>
</dbReference>
<evidence type="ECO:0000256" key="5">
    <source>
        <dbReference type="ARBA" id="ARBA00022833"/>
    </source>
</evidence>
<accession>A0A2N8SSR2</accession>
<feature type="binding site" evidence="7">
    <location>
        <position position="243"/>
    </location>
    <ligand>
        <name>4-imidazolone-5-propanoate</name>
        <dbReference type="ChEBI" id="CHEBI:77893"/>
    </ligand>
</feature>
<gene>
    <name evidence="7" type="primary">hutI</name>
    <name evidence="9" type="ORF">CXL00_12535</name>
</gene>
<evidence type="ECO:0000313" key="10">
    <source>
        <dbReference type="Proteomes" id="UP000235897"/>
    </source>
</evidence>
<dbReference type="GO" id="GO:0019557">
    <property type="term" value="P:L-histidine catabolic process to glutamate and formate"/>
    <property type="evidence" value="ECO:0007669"/>
    <property type="project" value="UniProtKB-UniPathway"/>
</dbReference>
<feature type="binding site" evidence="7">
    <location>
        <position position="240"/>
    </location>
    <ligand>
        <name>Fe(3+)</name>
        <dbReference type="ChEBI" id="CHEBI:29034"/>
    </ligand>
</feature>
<feature type="binding site" evidence="7">
    <location>
        <position position="315"/>
    </location>
    <ligand>
        <name>Fe(3+)</name>
        <dbReference type="ChEBI" id="CHEBI:29034"/>
    </ligand>
</feature>
<dbReference type="Gene3D" id="3.20.20.140">
    <property type="entry name" value="Metal-dependent hydrolases"/>
    <property type="match status" value="1"/>
</dbReference>
<dbReference type="FunFam" id="3.20.20.140:FF:000007">
    <property type="entry name" value="Imidazolonepropionase"/>
    <property type="match status" value="1"/>
</dbReference>
<feature type="binding site" evidence="7">
    <location>
        <position position="70"/>
    </location>
    <ligand>
        <name>Zn(2+)</name>
        <dbReference type="ChEBI" id="CHEBI:29105"/>
    </ligand>
</feature>
<dbReference type="SUPFAM" id="SSF51556">
    <property type="entry name" value="Metallo-dependent hydrolases"/>
    <property type="match status" value="1"/>
</dbReference>
<dbReference type="Gene3D" id="2.30.40.10">
    <property type="entry name" value="Urease, subunit C, domain 1"/>
    <property type="match status" value="1"/>
</dbReference>
<feature type="binding site" evidence="7">
    <location>
        <position position="72"/>
    </location>
    <ligand>
        <name>Fe(3+)</name>
        <dbReference type="ChEBI" id="CHEBI:29034"/>
    </ligand>
</feature>
<dbReference type="SUPFAM" id="SSF51338">
    <property type="entry name" value="Composite domain of metallo-dependent hydrolases"/>
    <property type="match status" value="2"/>
</dbReference>
<dbReference type="OrthoDB" id="9776455at2"/>